<proteinExistence type="predicted"/>
<name>A0AAD5ZFJ5_9POAL</name>
<comment type="caution">
    <text evidence="2">The sequence shown here is derived from an EMBL/GenBank/DDBJ whole genome shotgun (WGS) entry which is preliminary data.</text>
</comment>
<dbReference type="InterPro" id="IPR009646">
    <property type="entry name" value="Root_cap"/>
</dbReference>
<organism evidence="2 3">
    <name type="scientific">Rhynchospora tenuis</name>
    <dbReference type="NCBI Taxonomy" id="198213"/>
    <lineage>
        <taxon>Eukaryota</taxon>
        <taxon>Viridiplantae</taxon>
        <taxon>Streptophyta</taxon>
        <taxon>Embryophyta</taxon>
        <taxon>Tracheophyta</taxon>
        <taxon>Spermatophyta</taxon>
        <taxon>Magnoliopsida</taxon>
        <taxon>Liliopsida</taxon>
        <taxon>Poales</taxon>
        <taxon>Cyperaceae</taxon>
        <taxon>Cyperoideae</taxon>
        <taxon>Rhynchosporeae</taxon>
        <taxon>Rhynchospora</taxon>
    </lineage>
</organism>
<evidence type="ECO:0000256" key="1">
    <source>
        <dbReference type="SAM" id="SignalP"/>
    </source>
</evidence>
<reference evidence="2 3" key="1">
    <citation type="journal article" date="2022" name="Cell">
        <title>Repeat-based holocentromeres influence genome architecture and karyotype evolution.</title>
        <authorList>
            <person name="Hofstatter P.G."/>
            <person name="Thangavel G."/>
            <person name="Lux T."/>
            <person name="Neumann P."/>
            <person name="Vondrak T."/>
            <person name="Novak P."/>
            <person name="Zhang M."/>
            <person name="Costa L."/>
            <person name="Castellani M."/>
            <person name="Scott A."/>
            <person name="Toegelov H."/>
            <person name="Fuchs J."/>
            <person name="Mata-Sucre Y."/>
            <person name="Dias Y."/>
            <person name="Vanzela A.L.L."/>
            <person name="Huettel B."/>
            <person name="Almeida C.C.S."/>
            <person name="Simkova H."/>
            <person name="Souza G."/>
            <person name="Pedrosa-Harand A."/>
            <person name="Macas J."/>
            <person name="Mayer K.F.X."/>
            <person name="Houben A."/>
            <person name="Marques A."/>
        </authorList>
    </citation>
    <scope>NUCLEOTIDE SEQUENCE [LARGE SCALE GENOMIC DNA]</scope>
    <source>
        <strain evidence="2">RhyTen1mFocal</strain>
    </source>
</reference>
<dbReference type="Pfam" id="PF06830">
    <property type="entry name" value="Root_cap"/>
    <property type="match status" value="1"/>
</dbReference>
<dbReference type="Proteomes" id="UP001210211">
    <property type="component" value="Unassembled WGS sequence"/>
</dbReference>
<dbReference type="AlphaFoldDB" id="A0AAD5ZFJ5"/>
<accession>A0AAD5ZFJ5</accession>
<gene>
    <name evidence="2" type="ORF">LUZ61_000536</name>
</gene>
<protein>
    <submittedName>
        <fullName evidence="2">Uncharacterized protein</fullName>
    </submittedName>
</protein>
<dbReference type="PANTHER" id="PTHR31656">
    <property type="entry name" value="ROOT CAP DOMAIN-CONTAINING PROTEIN"/>
    <property type="match status" value="1"/>
</dbReference>
<evidence type="ECO:0000313" key="3">
    <source>
        <dbReference type="Proteomes" id="UP001210211"/>
    </source>
</evidence>
<evidence type="ECO:0000313" key="2">
    <source>
        <dbReference type="EMBL" id="KAJ3696831.1"/>
    </source>
</evidence>
<sequence length="336" mass="37369">MAAMPARPWTMVTDLTVVIMFLSGCMLMLADSAADDISALLPPNSHIFAASPLARRDVLVVCRDDKKRQTCTATCPRRCRNKCVGICPSCKTYCLCDLLPKSICGDPRFIGADGNTFYFHGKKDQDFCILSDNDLHINAHFIGKHNPENNRDFTWVQALGIIFGDNHKLYVGVQKTTTWDDSIDRLIITFDGEHIHIPTEVQAKWVSTSVPSLSLTRTSATNGIMAELKGVFTIMTSAVPISKEESESHNYGVTPDNSLAHLDLSFKFYSLTDDVHGVLGQTHRSDYVNKLDVRKKMPLMTGEAKYSSSSIFATDCAVSRFHDKPEIAMVTEMFDN</sequence>
<feature type="chain" id="PRO_5042194563" evidence="1">
    <location>
        <begin position="35"/>
        <end position="336"/>
    </location>
</feature>
<keyword evidence="1" id="KW-0732">Signal</keyword>
<dbReference type="EMBL" id="JAMRDG010000001">
    <property type="protein sequence ID" value="KAJ3696831.1"/>
    <property type="molecule type" value="Genomic_DNA"/>
</dbReference>
<dbReference type="PROSITE" id="PS51257">
    <property type="entry name" value="PROKAR_LIPOPROTEIN"/>
    <property type="match status" value="1"/>
</dbReference>
<keyword evidence="3" id="KW-1185">Reference proteome</keyword>
<feature type="signal peptide" evidence="1">
    <location>
        <begin position="1"/>
        <end position="34"/>
    </location>
</feature>